<evidence type="ECO:0000256" key="5">
    <source>
        <dbReference type="ARBA" id="ARBA00022603"/>
    </source>
</evidence>
<feature type="active site" description="Proton acceptor" evidence="12">
    <location>
        <position position="94"/>
    </location>
</feature>
<organism evidence="14 15">
    <name type="scientific">Koleobacter methoxysyntrophicus</name>
    <dbReference type="NCBI Taxonomy" id="2751313"/>
    <lineage>
        <taxon>Bacteria</taxon>
        <taxon>Bacillati</taxon>
        <taxon>Bacillota</taxon>
        <taxon>Clostridia</taxon>
        <taxon>Koleobacterales</taxon>
        <taxon>Koleobacteraceae</taxon>
        <taxon>Koleobacter</taxon>
    </lineage>
</organism>
<keyword evidence="8 12" id="KW-0819">tRNA processing</keyword>
<comment type="caution">
    <text evidence="12">Lacks conserved residue(s) required for the propagation of feature annotation.</text>
</comment>
<sequence>MAEKINLKGLSLKNIEEIFENWNIERFRAKQVMNWIYKKGIEDFNQMTDLSKELRNFLKANACTAKIEILDKRISKNRDTVKFLFRLEDNNVIEAVLMKHLYGNSVCVSTQVGCKMGCKFCASTIGGFIRNLHSWEILDQVFQIRNSLKDVHIANIVIMGSGEPLDNYNEVLKFIRLANSPDIFNISFRRISLSTCGLVPEIRKLALEQLPITLSVSLHAPNDELRNRLMLINKRYPIDSLIKACKYYFEMTGRRITFEYALIKGINDSFENGRELCDLLKGLQCHVNLIPINMVEERGFVKPSAKRIYEFKRIIESNGIQTTIRKEKGSDIGGACGQLRNKFLDKKEGYKDLWRT</sequence>
<dbReference type="HAMAP" id="MF_01849">
    <property type="entry name" value="RNA_methyltr_RlmN"/>
    <property type="match status" value="1"/>
</dbReference>
<dbReference type="Pfam" id="PF21016">
    <property type="entry name" value="RlmN_N"/>
    <property type="match status" value="1"/>
</dbReference>
<dbReference type="PANTHER" id="PTHR30544">
    <property type="entry name" value="23S RRNA METHYLTRANSFERASE"/>
    <property type="match status" value="1"/>
</dbReference>
<evidence type="ECO:0000259" key="13">
    <source>
        <dbReference type="PROSITE" id="PS51918"/>
    </source>
</evidence>
<dbReference type="GO" id="GO:0070040">
    <property type="term" value="F:rRNA (adenine(2503)-C2-)-methyltransferase activity"/>
    <property type="evidence" value="ECO:0007669"/>
    <property type="project" value="UniProtKB-UniRule"/>
</dbReference>
<dbReference type="KEGG" id="kme:H0A61_02203"/>
<feature type="binding site" evidence="12">
    <location>
        <position position="118"/>
    </location>
    <ligand>
        <name>[4Fe-4S] cluster</name>
        <dbReference type="ChEBI" id="CHEBI:49883"/>
        <note>4Fe-4S-S-AdoMet</note>
    </ligand>
</feature>
<proteinExistence type="inferred from homology"/>
<feature type="binding site" evidence="12">
    <location>
        <position position="121"/>
    </location>
    <ligand>
        <name>[4Fe-4S] cluster</name>
        <dbReference type="ChEBI" id="CHEBI:49883"/>
        <note>4Fe-4S-S-AdoMet</note>
    </ligand>
</feature>
<dbReference type="GO" id="GO:0070475">
    <property type="term" value="P:rRNA base methylation"/>
    <property type="evidence" value="ECO:0007669"/>
    <property type="project" value="UniProtKB-UniRule"/>
</dbReference>
<dbReference type="NCBIfam" id="TIGR00048">
    <property type="entry name" value="rRNA_mod_RlmN"/>
    <property type="match status" value="1"/>
</dbReference>
<dbReference type="InterPro" id="IPR040072">
    <property type="entry name" value="Methyltransferase_A"/>
</dbReference>
<dbReference type="SFLD" id="SFLDF00275">
    <property type="entry name" value="adenosine_C2_methyltransferase"/>
    <property type="match status" value="1"/>
</dbReference>
<keyword evidence="2 12" id="KW-0004">4Fe-4S</keyword>
<keyword evidence="12" id="KW-1015">Disulfide bond</keyword>
<dbReference type="InterPro" id="IPR013785">
    <property type="entry name" value="Aldolase_TIM"/>
</dbReference>
<name>A0A8A0RPI2_9FIRM</name>
<dbReference type="GO" id="GO:0005737">
    <property type="term" value="C:cytoplasm"/>
    <property type="evidence" value="ECO:0007669"/>
    <property type="project" value="UniProtKB-SubCell"/>
</dbReference>
<dbReference type="FunFam" id="3.20.20.70:FF:000014">
    <property type="entry name" value="Probable dual-specificity RNA methyltransferase RlmN"/>
    <property type="match status" value="1"/>
</dbReference>
<evidence type="ECO:0000256" key="9">
    <source>
        <dbReference type="ARBA" id="ARBA00022723"/>
    </source>
</evidence>
<evidence type="ECO:0000313" key="15">
    <source>
        <dbReference type="Proteomes" id="UP000662904"/>
    </source>
</evidence>
<dbReference type="GO" id="GO:0051539">
    <property type="term" value="F:4 iron, 4 sulfur cluster binding"/>
    <property type="evidence" value="ECO:0007669"/>
    <property type="project" value="UniProtKB-UniRule"/>
</dbReference>
<dbReference type="Gene3D" id="3.20.20.70">
    <property type="entry name" value="Aldolase class I"/>
    <property type="match status" value="1"/>
</dbReference>
<comment type="catalytic activity">
    <reaction evidence="12">
        <text>adenosine(2503) in 23S rRNA + 2 reduced [2Fe-2S]-[ferredoxin] + 2 S-adenosyl-L-methionine = 2-methyladenosine(2503) in 23S rRNA + 5'-deoxyadenosine + L-methionine + 2 oxidized [2Fe-2S]-[ferredoxin] + S-adenosyl-L-homocysteine</text>
        <dbReference type="Rhea" id="RHEA:42916"/>
        <dbReference type="Rhea" id="RHEA-COMP:10000"/>
        <dbReference type="Rhea" id="RHEA-COMP:10001"/>
        <dbReference type="Rhea" id="RHEA-COMP:10152"/>
        <dbReference type="Rhea" id="RHEA-COMP:10282"/>
        <dbReference type="ChEBI" id="CHEBI:17319"/>
        <dbReference type="ChEBI" id="CHEBI:33737"/>
        <dbReference type="ChEBI" id="CHEBI:33738"/>
        <dbReference type="ChEBI" id="CHEBI:57844"/>
        <dbReference type="ChEBI" id="CHEBI:57856"/>
        <dbReference type="ChEBI" id="CHEBI:59789"/>
        <dbReference type="ChEBI" id="CHEBI:74411"/>
        <dbReference type="ChEBI" id="CHEBI:74497"/>
        <dbReference type="EC" id="2.1.1.192"/>
    </reaction>
</comment>
<dbReference type="InterPro" id="IPR027492">
    <property type="entry name" value="RNA_MTrfase_RlmN"/>
</dbReference>
<dbReference type="SUPFAM" id="SSF102114">
    <property type="entry name" value="Radical SAM enzymes"/>
    <property type="match status" value="1"/>
</dbReference>
<feature type="binding site" evidence="12">
    <location>
        <begin position="162"/>
        <end position="163"/>
    </location>
    <ligand>
        <name>S-adenosyl-L-methionine</name>
        <dbReference type="ChEBI" id="CHEBI:59789"/>
    </ligand>
</feature>
<feature type="binding site" evidence="12">
    <location>
        <position position="194"/>
    </location>
    <ligand>
        <name>S-adenosyl-L-methionine</name>
        <dbReference type="ChEBI" id="CHEBI:59789"/>
    </ligand>
</feature>
<keyword evidence="3 12" id="KW-0963">Cytoplasm</keyword>
<feature type="binding site" evidence="12">
    <location>
        <position position="293"/>
    </location>
    <ligand>
        <name>S-adenosyl-L-methionine</name>
        <dbReference type="ChEBI" id="CHEBI:59789"/>
    </ligand>
</feature>
<dbReference type="SFLD" id="SFLDS00029">
    <property type="entry name" value="Radical_SAM"/>
    <property type="match status" value="1"/>
</dbReference>
<dbReference type="Gene3D" id="1.10.150.530">
    <property type="match status" value="1"/>
</dbReference>
<comment type="subcellular location">
    <subcellularLocation>
        <location evidence="1 12">Cytoplasm</location>
    </subcellularLocation>
</comment>
<keyword evidence="7 12" id="KW-0949">S-adenosyl-L-methionine</keyword>
<evidence type="ECO:0000256" key="10">
    <source>
        <dbReference type="ARBA" id="ARBA00023004"/>
    </source>
</evidence>
<keyword evidence="10 12" id="KW-0408">Iron</keyword>
<dbReference type="AlphaFoldDB" id="A0A8A0RPI2"/>
<dbReference type="GO" id="GO:0046872">
    <property type="term" value="F:metal ion binding"/>
    <property type="evidence" value="ECO:0007669"/>
    <property type="project" value="UniProtKB-KW"/>
</dbReference>
<dbReference type="PANTHER" id="PTHR30544:SF5">
    <property type="entry name" value="RADICAL SAM CORE DOMAIN-CONTAINING PROTEIN"/>
    <property type="match status" value="1"/>
</dbReference>
<dbReference type="Pfam" id="PF04055">
    <property type="entry name" value="Radical_SAM"/>
    <property type="match status" value="1"/>
</dbReference>
<dbReference type="InterPro" id="IPR007197">
    <property type="entry name" value="rSAM"/>
</dbReference>
<keyword evidence="11 12" id="KW-0411">Iron-sulfur</keyword>
<dbReference type="Proteomes" id="UP000662904">
    <property type="component" value="Chromosome"/>
</dbReference>
<dbReference type="InterPro" id="IPR058240">
    <property type="entry name" value="rSAM_sf"/>
</dbReference>
<evidence type="ECO:0000256" key="4">
    <source>
        <dbReference type="ARBA" id="ARBA00022552"/>
    </source>
</evidence>
<comment type="catalytic activity">
    <reaction evidence="12">
        <text>adenosine(37) in tRNA + 2 reduced [2Fe-2S]-[ferredoxin] + 2 S-adenosyl-L-methionine = 2-methyladenosine(37) in tRNA + 5'-deoxyadenosine + L-methionine + 2 oxidized [2Fe-2S]-[ferredoxin] + S-adenosyl-L-homocysteine</text>
        <dbReference type="Rhea" id="RHEA:43332"/>
        <dbReference type="Rhea" id="RHEA-COMP:10000"/>
        <dbReference type="Rhea" id="RHEA-COMP:10001"/>
        <dbReference type="Rhea" id="RHEA-COMP:10162"/>
        <dbReference type="Rhea" id="RHEA-COMP:10485"/>
        <dbReference type="ChEBI" id="CHEBI:17319"/>
        <dbReference type="ChEBI" id="CHEBI:33737"/>
        <dbReference type="ChEBI" id="CHEBI:33738"/>
        <dbReference type="ChEBI" id="CHEBI:57844"/>
        <dbReference type="ChEBI" id="CHEBI:57856"/>
        <dbReference type="ChEBI" id="CHEBI:59789"/>
        <dbReference type="ChEBI" id="CHEBI:74411"/>
        <dbReference type="ChEBI" id="CHEBI:74497"/>
        <dbReference type="EC" id="2.1.1.192"/>
    </reaction>
</comment>
<feature type="binding site" evidence="12">
    <location>
        <begin position="217"/>
        <end position="219"/>
    </location>
    <ligand>
        <name>S-adenosyl-L-methionine</name>
        <dbReference type="ChEBI" id="CHEBI:59789"/>
    </ligand>
</feature>
<dbReference type="PIRSF" id="PIRSF006004">
    <property type="entry name" value="CHP00048"/>
    <property type="match status" value="1"/>
</dbReference>
<dbReference type="RefSeq" id="WP_206707158.1">
    <property type="nucleotide sequence ID" value="NZ_CP059066.1"/>
</dbReference>
<dbReference type="SFLD" id="SFLDG01062">
    <property type="entry name" value="methyltransferase_(Class_A)"/>
    <property type="match status" value="1"/>
</dbReference>
<feature type="domain" description="Radical SAM core" evidence="13">
    <location>
        <begin position="100"/>
        <end position="331"/>
    </location>
</feature>
<comment type="cofactor">
    <cofactor evidence="12">
        <name>[4Fe-4S] cluster</name>
        <dbReference type="ChEBI" id="CHEBI:49883"/>
    </cofactor>
    <text evidence="12">Binds 1 [4Fe-4S] cluster. The cluster is coordinated with 3 cysteines and an exchangeable S-adenosyl-L-methionine.</text>
</comment>
<evidence type="ECO:0000256" key="2">
    <source>
        <dbReference type="ARBA" id="ARBA00022485"/>
    </source>
</evidence>
<evidence type="ECO:0000256" key="12">
    <source>
        <dbReference type="HAMAP-Rule" id="MF_01849"/>
    </source>
</evidence>
<gene>
    <name evidence="12 14" type="primary">rlmN</name>
    <name evidence="14" type="ORF">H0A61_02203</name>
</gene>
<evidence type="ECO:0000256" key="11">
    <source>
        <dbReference type="ARBA" id="ARBA00023014"/>
    </source>
</evidence>
<feature type="active site" description="S-methylcysteine intermediate" evidence="12">
    <location>
        <position position="336"/>
    </location>
</feature>
<keyword evidence="4 12" id="KW-0698">rRNA processing</keyword>
<dbReference type="GO" id="GO:0002935">
    <property type="term" value="F:tRNA (adenine(37)-C2)-methyltransferase activity"/>
    <property type="evidence" value="ECO:0007669"/>
    <property type="project" value="UniProtKB-UniRule"/>
</dbReference>
<comment type="miscellaneous">
    <text evidence="12">Reaction proceeds by a ping-pong mechanism involving intermediate methylation of a conserved cysteine residue.</text>
</comment>
<keyword evidence="6 12" id="KW-0808">Transferase</keyword>
<dbReference type="InterPro" id="IPR048641">
    <property type="entry name" value="RlmN_N"/>
</dbReference>
<evidence type="ECO:0000256" key="8">
    <source>
        <dbReference type="ARBA" id="ARBA00022694"/>
    </source>
</evidence>
<keyword evidence="15" id="KW-1185">Reference proteome</keyword>
<comment type="function">
    <text evidence="12">Specifically methylates position 2 of adenine 2503 in 23S rRNA and position 2 of adenine 37 in tRNAs.</text>
</comment>
<evidence type="ECO:0000256" key="6">
    <source>
        <dbReference type="ARBA" id="ARBA00022679"/>
    </source>
</evidence>
<evidence type="ECO:0000256" key="3">
    <source>
        <dbReference type="ARBA" id="ARBA00022490"/>
    </source>
</evidence>
<feature type="binding site" evidence="12">
    <location>
        <position position="114"/>
    </location>
    <ligand>
        <name>[4Fe-4S] cluster</name>
        <dbReference type="ChEBI" id="CHEBI:49883"/>
        <note>4Fe-4S-S-AdoMet</note>
    </ligand>
</feature>
<dbReference type="EC" id="2.1.1.192" evidence="12"/>
<dbReference type="GO" id="GO:0000049">
    <property type="term" value="F:tRNA binding"/>
    <property type="evidence" value="ECO:0007669"/>
    <property type="project" value="UniProtKB-UniRule"/>
</dbReference>
<dbReference type="InterPro" id="IPR004383">
    <property type="entry name" value="rRNA_lsu_MTrfase_RlmN/Cfr"/>
</dbReference>
<reference evidence="14" key="1">
    <citation type="submission" date="2020-07" db="EMBL/GenBank/DDBJ databases">
        <title>Koleobacter methoxysyntrophicus gen. nov., sp. nov., a novel anaerobic bacterium isolated from deep subsurface oil field and proposal of Koleobacterales ord. nov. in the phylum Firmicutes.</title>
        <authorList>
            <person name="Sakamoto S."/>
            <person name="Tamaki H."/>
        </authorList>
    </citation>
    <scope>NUCLEOTIDE SEQUENCE</scope>
    <source>
        <strain evidence="14">NRmbB1</strain>
    </source>
</reference>
<evidence type="ECO:0000256" key="1">
    <source>
        <dbReference type="ARBA" id="ARBA00004496"/>
    </source>
</evidence>
<dbReference type="PROSITE" id="PS51918">
    <property type="entry name" value="RADICAL_SAM"/>
    <property type="match status" value="1"/>
</dbReference>
<accession>A0A8A0RPI2</accession>
<dbReference type="EMBL" id="CP059066">
    <property type="protein sequence ID" value="QSQ09822.1"/>
    <property type="molecule type" value="Genomic_DNA"/>
</dbReference>
<dbReference type="GO" id="GO:0030488">
    <property type="term" value="P:tRNA methylation"/>
    <property type="evidence" value="ECO:0007669"/>
    <property type="project" value="UniProtKB-UniRule"/>
</dbReference>
<evidence type="ECO:0000313" key="14">
    <source>
        <dbReference type="EMBL" id="QSQ09822.1"/>
    </source>
</evidence>
<comment type="similarity">
    <text evidence="12">Belongs to the radical SAM superfamily. RlmN family.</text>
</comment>
<keyword evidence="9 12" id="KW-0479">Metal-binding</keyword>
<dbReference type="CDD" id="cd01335">
    <property type="entry name" value="Radical_SAM"/>
    <property type="match status" value="1"/>
</dbReference>
<dbReference type="GO" id="GO:0019843">
    <property type="term" value="F:rRNA binding"/>
    <property type="evidence" value="ECO:0007669"/>
    <property type="project" value="UniProtKB-UniRule"/>
</dbReference>
<protein>
    <recommendedName>
        <fullName evidence="12">Probable dual-specificity RNA methyltransferase RlmN</fullName>
        <ecNumber evidence="12">2.1.1.192</ecNumber>
    </recommendedName>
    <alternativeName>
        <fullName evidence="12">23S rRNA (adenine(2503)-C(2))-methyltransferase</fullName>
    </alternativeName>
    <alternativeName>
        <fullName evidence="12">23S rRNA m2A2503 methyltransferase</fullName>
    </alternativeName>
    <alternativeName>
        <fullName evidence="12">Ribosomal RNA large subunit methyltransferase N</fullName>
    </alternativeName>
    <alternativeName>
        <fullName evidence="12">tRNA (adenine(37)-C(2))-methyltransferase</fullName>
    </alternativeName>
    <alternativeName>
        <fullName evidence="12">tRNA m2A37 methyltransferase</fullName>
    </alternativeName>
</protein>
<keyword evidence="5 12" id="KW-0489">Methyltransferase</keyword>
<evidence type="ECO:0000256" key="7">
    <source>
        <dbReference type="ARBA" id="ARBA00022691"/>
    </source>
</evidence>